<dbReference type="STRING" id="483219.LILAB_13165"/>
<evidence type="ECO:0000313" key="2">
    <source>
        <dbReference type="Proteomes" id="UP000000488"/>
    </source>
</evidence>
<dbReference type="Pfam" id="PF11617">
    <property type="entry name" value="Cu-binding_MopE"/>
    <property type="match status" value="3"/>
</dbReference>
<keyword evidence="1" id="KW-0449">Lipoprotein</keyword>
<organism evidence="1 2">
    <name type="scientific">Myxococcus fulvus (strain ATCC BAA-855 / HW-1)</name>
    <dbReference type="NCBI Taxonomy" id="483219"/>
    <lineage>
        <taxon>Bacteria</taxon>
        <taxon>Pseudomonadati</taxon>
        <taxon>Myxococcota</taxon>
        <taxon>Myxococcia</taxon>
        <taxon>Myxococcales</taxon>
        <taxon>Cystobacterineae</taxon>
        <taxon>Myxococcaceae</taxon>
        <taxon>Myxococcus</taxon>
    </lineage>
</organism>
<dbReference type="InterPro" id="IPR021655">
    <property type="entry name" value="Put_metal-bd"/>
</dbReference>
<name>F8CA83_MYXFH</name>
<accession>F8CA83</accession>
<proteinExistence type="predicted"/>
<evidence type="ECO:0000313" key="1">
    <source>
        <dbReference type="EMBL" id="AEI64540.1"/>
    </source>
</evidence>
<dbReference type="HOGENOM" id="CLU_027067_0_0_7"/>
<sequence>MLLPLLALAGCKKDESPGAAKVTVDYSGFLPGCVQVSARDEGSGKELSTTVAGKGERTGGSLTVAVIAPSGWGASIQVEARAFEQGCDAPNPVVTRSSPVTLTQGTSVPVTLSLQATDGDGDGYVSVLTGGTDCNDTNPGIHPAAAELCNDVDDNCNGQSDTAELRLGQSCQENESCEGVRACGGNGQVICNVPLAVMAYPDVDEDGHGDRNAAPVAFCAGVPQGYVVSPADDCNDTNASIRPGATELCNGVDDNCNDQIDEAFPELDTACTAEAQCAGVYVCDGSGIATTCQATQTPTDWYLDGDGDGFGEGTAASSCVSPGAGYVNAGGDCNDGNPFTYPGATEICDGLDNDCDTAPEGPGVCPGEAGAWVSRDVGATDQEWRSIFTELPGDVVAVGNQGGTAVLTPGSSTFQTIAQNCGDLSRVWDAVWVDMANQGRLHMGSLQGHLSFLTRSENACTNAHAVGRWVRGLVGFRHEGTLELHGVTENSGTGGQGLTFKWTGDSGSGTLSFGPTAVAPLLDIHGRSRAVMFAVGGIDNGSNRGRIHRFNSSSGQWQSETVETSIPGMGRLRGVWVVNDKLAFAVGERMGGANTVLQWDGITWSRMDSFPNANNETLSSVLAFGAKSIYITAESGRIYRYDGNQWQIVFDDDDFSFNDIAGTSPADLWVAGDNGKILHWPQ</sequence>
<dbReference type="KEGG" id="mfu:LILAB_13165"/>
<dbReference type="eggNOG" id="COG4447">
    <property type="taxonomic scope" value="Bacteria"/>
</dbReference>
<protein>
    <submittedName>
        <fullName evidence="1">Putative lipoprotein</fullName>
    </submittedName>
</protein>
<dbReference type="SUPFAM" id="SSF63825">
    <property type="entry name" value="YWTD domain"/>
    <property type="match status" value="1"/>
</dbReference>
<gene>
    <name evidence="1" type="ordered locus">LILAB_13165</name>
</gene>
<dbReference type="AlphaFoldDB" id="F8CA83"/>
<dbReference type="EMBL" id="CP002830">
    <property type="protein sequence ID" value="AEI64540.1"/>
    <property type="molecule type" value="Genomic_DNA"/>
</dbReference>
<reference evidence="1 2" key="1">
    <citation type="journal article" date="2011" name="J. Bacteriol.">
        <title>Genome sequence of the halotolerant marine bacterium Myxococcus fulvus HW-1.</title>
        <authorList>
            <person name="Li Z.F."/>
            <person name="Li X."/>
            <person name="Liu H."/>
            <person name="Liu X."/>
            <person name="Han K."/>
            <person name="Wu Z.H."/>
            <person name="Hu W."/>
            <person name="Li F.F."/>
            <person name="Li Y.Z."/>
        </authorList>
    </citation>
    <scope>NUCLEOTIDE SEQUENCE [LARGE SCALE GENOMIC DNA]</scope>
    <source>
        <strain evidence="2">ATCC BAA-855 / HW-1</strain>
    </source>
</reference>
<dbReference type="Proteomes" id="UP000000488">
    <property type="component" value="Chromosome"/>
</dbReference>